<proteinExistence type="predicted"/>
<dbReference type="OrthoDB" id="8233390at2"/>
<sequence>MVALAAGEAVAHDHNHPELSDWFRSLHSKGDAWCCNGDDADMAEWDTMGGRYRVRIDGQWIDVPDDAVVEGPNRVGGARVWSWYQDGKPAVRCFLPGSMI</sequence>
<dbReference type="STRING" id="1505087.AYJ54_00800"/>
<evidence type="ECO:0000313" key="1">
    <source>
        <dbReference type="EMBL" id="OAF05477.1"/>
    </source>
</evidence>
<name>A0A176YGP4_9BRAD</name>
<dbReference type="AlphaFoldDB" id="A0A176YGP4"/>
<evidence type="ECO:0000313" key="2">
    <source>
        <dbReference type="Proteomes" id="UP000076959"/>
    </source>
</evidence>
<gene>
    <name evidence="1" type="ORF">AYJ54_00800</name>
</gene>
<reference evidence="1 2" key="1">
    <citation type="submission" date="2016-03" db="EMBL/GenBank/DDBJ databases">
        <title>Draft Genome Sequence of the Strain BR 10245 (Bradyrhizobium sp.) isolated from nodules of Centrolobium paraense.</title>
        <authorList>
            <person name="Simoes-Araujo J.L.Sr."/>
            <person name="Barauna A.C."/>
            <person name="Silva K."/>
            <person name="Zilli J.E."/>
        </authorList>
    </citation>
    <scope>NUCLEOTIDE SEQUENCE [LARGE SCALE GENOMIC DNA]</scope>
    <source>
        <strain evidence="1 2">BR 10245</strain>
    </source>
</reference>
<dbReference type="Proteomes" id="UP000076959">
    <property type="component" value="Unassembled WGS sequence"/>
</dbReference>
<organism evidence="1 2">
    <name type="scientific">Bradyrhizobium centrolobii</name>
    <dbReference type="NCBI Taxonomy" id="1505087"/>
    <lineage>
        <taxon>Bacteria</taxon>
        <taxon>Pseudomonadati</taxon>
        <taxon>Pseudomonadota</taxon>
        <taxon>Alphaproteobacteria</taxon>
        <taxon>Hyphomicrobiales</taxon>
        <taxon>Nitrobacteraceae</taxon>
        <taxon>Bradyrhizobium</taxon>
    </lineage>
</organism>
<accession>A0A176YGP4</accession>
<comment type="caution">
    <text evidence="1">The sequence shown here is derived from an EMBL/GenBank/DDBJ whole genome shotgun (WGS) entry which is preliminary data.</text>
</comment>
<keyword evidence="2" id="KW-1185">Reference proteome</keyword>
<protein>
    <submittedName>
        <fullName evidence="1">Uncharacterized protein</fullName>
    </submittedName>
</protein>
<dbReference type="EMBL" id="LUUB01000079">
    <property type="protein sequence ID" value="OAF05477.1"/>
    <property type="molecule type" value="Genomic_DNA"/>
</dbReference>